<accession>A0ABV1WKG2</accession>
<sequence>MGAGIAQSFATAGSSVTIVESDERSAAQACER</sequence>
<name>A0ABV1WKG2_9ACTN</name>
<reference evidence="2 3" key="1">
    <citation type="submission" date="2024-06" db="EMBL/GenBank/DDBJ databases">
        <title>The Natural Products Discovery Center: Release of the First 8490 Sequenced Strains for Exploring Actinobacteria Biosynthetic Diversity.</title>
        <authorList>
            <person name="Kalkreuter E."/>
            <person name="Kautsar S.A."/>
            <person name="Yang D."/>
            <person name="Bader C.D."/>
            <person name="Teijaro C.N."/>
            <person name="Fluegel L."/>
            <person name="Davis C.M."/>
            <person name="Simpson J.R."/>
            <person name="Lauterbach L."/>
            <person name="Steele A.D."/>
            <person name="Gui C."/>
            <person name="Meng S."/>
            <person name="Li G."/>
            <person name="Viehrig K."/>
            <person name="Ye F."/>
            <person name="Su P."/>
            <person name="Kiefer A.F."/>
            <person name="Nichols A."/>
            <person name="Cepeda A.J."/>
            <person name="Yan W."/>
            <person name="Fan B."/>
            <person name="Jiang Y."/>
            <person name="Adhikari A."/>
            <person name="Zheng C.-J."/>
            <person name="Schuster L."/>
            <person name="Cowan T.M."/>
            <person name="Smanski M.J."/>
            <person name="Chevrette M.G."/>
            <person name="De Carvalho L.P.S."/>
            <person name="Shen B."/>
        </authorList>
    </citation>
    <scope>NUCLEOTIDE SEQUENCE [LARGE SCALE GENOMIC DNA]</scope>
    <source>
        <strain evidence="2 3">NPDC000634</strain>
    </source>
</reference>
<protein>
    <submittedName>
        <fullName evidence="2">3-hydroxyacyl-CoA dehydrogenase NAD-binding domain-containing protein</fullName>
    </submittedName>
</protein>
<dbReference type="Pfam" id="PF02737">
    <property type="entry name" value="3HCDH_N"/>
    <property type="match status" value="1"/>
</dbReference>
<gene>
    <name evidence="2" type="ORF">ABT317_49080</name>
</gene>
<proteinExistence type="predicted"/>
<feature type="non-terminal residue" evidence="2">
    <location>
        <position position="32"/>
    </location>
</feature>
<evidence type="ECO:0000259" key="1">
    <source>
        <dbReference type="Pfam" id="PF02737"/>
    </source>
</evidence>
<evidence type="ECO:0000313" key="3">
    <source>
        <dbReference type="Proteomes" id="UP001458415"/>
    </source>
</evidence>
<feature type="domain" description="3-hydroxyacyl-CoA dehydrogenase NAD binding" evidence="1">
    <location>
        <begin position="1"/>
        <end position="31"/>
    </location>
</feature>
<dbReference type="Proteomes" id="UP001458415">
    <property type="component" value="Unassembled WGS sequence"/>
</dbReference>
<keyword evidence="3" id="KW-1185">Reference proteome</keyword>
<dbReference type="InterPro" id="IPR006176">
    <property type="entry name" value="3-OHacyl-CoA_DH_NAD-bd"/>
</dbReference>
<dbReference type="EMBL" id="JBEPCU010001956">
    <property type="protein sequence ID" value="MER6984696.1"/>
    <property type="molecule type" value="Genomic_DNA"/>
</dbReference>
<organism evidence="2 3">
    <name type="scientific">Streptomyces carpinensis</name>
    <dbReference type="NCBI Taxonomy" id="66369"/>
    <lineage>
        <taxon>Bacteria</taxon>
        <taxon>Bacillati</taxon>
        <taxon>Actinomycetota</taxon>
        <taxon>Actinomycetes</taxon>
        <taxon>Kitasatosporales</taxon>
        <taxon>Streptomycetaceae</taxon>
        <taxon>Streptomyces</taxon>
    </lineage>
</organism>
<comment type="caution">
    <text evidence="2">The sequence shown here is derived from an EMBL/GenBank/DDBJ whole genome shotgun (WGS) entry which is preliminary data.</text>
</comment>
<evidence type="ECO:0000313" key="2">
    <source>
        <dbReference type="EMBL" id="MER6984696.1"/>
    </source>
</evidence>